<dbReference type="SUPFAM" id="SSF55781">
    <property type="entry name" value="GAF domain-like"/>
    <property type="match status" value="1"/>
</dbReference>
<feature type="compositionally biased region" description="Low complexity" evidence="1">
    <location>
        <begin position="636"/>
        <end position="646"/>
    </location>
</feature>
<reference evidence="3 4" key="1">
    <citation type="journal article" date="2018" name="New Phytol.">
        <title>Comparative genomics and transcriptomics depict ericoid mycorrhizal fungi as versatile saprotrophs and plant mutualists.</title>
        <authorList>
            <person name="Martino E."/>
            <person name="Morin E."/>
            <person name="Grelet G.A."/>
            <person name="Kuo A."/>
            <person name="Kohler A."/>
            <person name="Daghino S."/>
            <person name="Barry K.W."/>
            <person name="Cichocki N."/>
            <person name="Clum A."/>
            <person name="Dockter R.B."/>
            <person name="Hainaut M."/>
            <person name="Kuo R.C."/>
            <person name="LaButti K."/>
            <person name="Lindahl B.D."/>
            <person name="Lindquist E.A."/>
            <person name="Lipzen A."/>
            <person name="Khouja H.R."/>
            <person name="Magnuson J."/>
            <person name="Murat C."/>
            <person name="Ohm R.A."/>
            <person name="Singer S.W."/>
            <person name="Spatafora J.W."/>
            <person name="Wang M."/>
            <person name="Veneault-Fourrey C."/>
            <person name="Henrissat B."/>
            <person name="Grigoriev I.V."/>
            <person name="Martin F.M."/>
            <person name="Perotto S."/>
        </authorList>
    </citation>
    <scope>NUCLEOTIDE SEQUENCE [LARGE SCALE GENOMIC DNA]</scope>
    <source>
        <strain evidence="3 4">ATCC 22711</strain>
    </source>
</reference>
<dbReference type="InParanoid" id="A0A2T3B7I9"/>
<dbReference type="GeneID" id="36573666"/>
<dbReference type="Pfam" id="PF01590">
    <property type="entry name" value="GAF"/>
    <property type="match status" value="1"/>
</dbReference>
<dbReference type="EMBL" id="KZ679008">
    <property type="protein sequence ID" value="PSS22825.1"/>
    <property type="molecule type" value="Genomic_DNA"/>
</dbReference>
<name>A0A2T3B7I9_AMORE</name>
<feature type="compositionally biased region" description="Polar residues" evidence="1">
    <location>
        <begin position="610"/>
        <end position="635"/>
    </location>
</feature>
<evidence type="ECO:0000313" key="4">
    <source>
        <dbReference type="Proteomes" id="UP000241818"/>
    </source>
</evidence>
<dbReference type="RefSeq" id="XP_024722871.1">
    <property type="nucleotide sequence ID" value="XM_024865585.1"/>
</dbReference>
<organism evidence="3 4">
    <name type="scientific">Amorphotheca resinae ATCC 22711</name>
    <dbReference type="NCBI Taxonomy" id="857342"/>
    <lineage>
        <taxon>Eukaryota</taxon>
        <taxon>Fungi</taxon>
        <taxon>Dikarya</taxon>
        <taxon>Ascomycota</taxon>
        <taxon>Pezizomycotina</taxon>
        <taxon>Leotiomycetes</taxon>
        <taxon>Helotiales</taxon>
        <taxon>Amorphothecaceae</taxon>
        <taxon>Amorphotheca</taxon>
    </lineage>
</organism>
<feature type="region of interest" description="Disordered" evidence="1">
    <location>
        <begin position="234"/>
        <end position="253"/>
    </location>
</feature>
<feature type="region of interest" description="Disordered" evidence="1">
    <location>
        <begin position="589"/>
        <end position="710"/>
    </location>
</feature>
<feature type="region of interest" description="Disordered" evidence="1">
    <location>
        <begin position="135"/>
        <end position="166"/>
    </location>
</feature>
<dbReference type="PANTHER" id="PTHR43102:SF2">
    <property type="entry name" value="GAF DOMAIN-CONTAINING PROTEIN"/>
    <property type="match status" value="1"/>
</dbReference>
<evidence type="ECO:0000256" key="1">
    <source>
        <dbReference type="SAM" id="MobiDB-lite"/>
    </source>
</evidence>
<dbReference type="Gene3D" id="3.30.450.40">
    <property type="match status" value="1"/>
</dbReference>
<dbReference type="Proteomes" id="UP000241818">
    <property type="component" value="Unassembled WGS sequence"/>
</dbReference>
<dbReference type="InterPro" id="IPR029016">
    <property type="entry name" value="GAF-like_dom_sf"/>
</dbReference>
<evidence type="ECO:0000313" key="3">
    <source>
        <dbReference type="EMBL" id="PSS22825.1"/>
    </source>
</evidence>
<evidence type="ECO:0000259" key="2">
    <source>
        <dbReference type="Pfam" id="PF01590"/>
    </source>
</evidence>
<feature type="region of interest" description="Disordered" evidence="1">
    <location>
        <begin position="764"/>
        <end position="789"/>
    </location>
</feature>
<dbReference type="InterPro" id="IPR003018">
    <property type="entry name" value="GAF"/>
</dbReference>
<feature type="compositionally biased region" description="Polar residues" evidence="1">
    <location>
        <begin position="653"/>
        <end position="666"/>
    </location>
</feature>
<feature type="compositionally biased region" description="Pro residues" evidence="1">
    <location>
        <begin position="770"/>
        <end position="783"/>
    </location>
</feature>
<proteinExistence type="predicted"/>
<gene>
    <name evidence="3" type="ORF">M430DRAFT_273443</name>
</gene>
<protein>
    <recommendedName>
        <fullName evidence="2">GAF domain-containing protein</fullName>
    </recommendedName>
</protein>
<dbReference type="AlphaFoldDB" id="A0A2T3B7I9"/>
<feature type="domain" description="GAF" evidence="2">
    <location>
        <begin position="463"/>
        <end position="548"/>
    </location>
</feature>
<dbReference type="PANTHER" id="PTHR43102">
    <property type="entry name" value="SLR1143 PROTEIN"/>
    <property type="match status" value="1"/>
</dbReference>
<keyword evidence="4" id="KW-1185">Reference proteome</keyword>
<feature type="region of interest" description="Disordered" evidence="1">
    <location>
        <begin position="970"/>
        <end position="1011"/>
    </location>
</feature>
<dbReference type="OrthoDB" id="303614at2759"/>
<dbReference type="STRING" id="857342.A0A2T3B7I9"/>
<accession>A0A2T3B7I9</accession>
<sequence length="1029" mass="113582">MFDRVLNHTPTMARERRRSWLLQPTRLSNGLPSYERSNSLPKGVPNLARAKSHRLTSFIERSGSILNIPPFRRAKSQRIFPSGERPLSLPPQDFVLLSKPSPTCEGVKTKTGPSSHEQFGLTLKSSLHTHAETKKSLPIDGDSDSALKRPSTIVPPLAAPQNTAEASPLGFTDSKLKGHSILASNLAAVKTAGAGAPPVESSTKESSDSISLKKLRVPDIMNRLFNRQYPAAVHRHREAEGENDTGPDSLSLPTLEPNLEGLPAGLLVPCPFIRPLNHKLQARSEPAPVFHQATPDSSQIGSPACSIMVDRGEERSQEAPSRVTSNEKAKKSMEMITEEIANIQLAQQRDFIALTAARDHDAMPKWKKYMECYSKGNYNLINPPRPPPRSPKLEFLPSIFPISEAQRLTSSQPFIKAMAAWDSNRIRELLPEIMRNFKSGGCAASSFSNREEVIKAERGYNTDLIPRSTSIAAHALLSTEVFVVLDTKKDWRFHKNPLVTGESKIRFFAGAPLLAEDGHIIGVLSIHSKYRRRSFGPFERRRLAEYATIVMGDLKNELDKLERPAARSTPILQRNSVINGDRHQITFIRSEQDEEHDPALVPPALRVSKPKTQVSSKLGISANSRTILETPSQRKPSSSAGSAGSPQTFAGYRNQTPSDSSVNGILSSPRMATPEHRDFDMPSPRPFSSSDMSSLNPHPANTPVHSRMGRPTLKPIELTVEHFLSMSDRDVSEDADDNLSAGDGISLASKNPYTGYLSHSTTMTSMAPLGSPPPIPPRPPFLTRPPRLSSPAAITDTIYEDDDNPPAINQLAPTHDPMAQAALACAQAAQSLGYDLLYAVELNPSRKTIEESQLFSPGVLDMRIMAAYGMKRPLDFSPQLHIDTLRCRGFYYWEAPRQSNNQPSEYQSGCLIAIPTQGGIRRLRTSGIIMGAFKKSKLADDTSPGNSAKLQQLIDVGNLVKKLLWTDPESPLRPLPRRSRTEPMLNPYPANEAVEVGGSSSGDRLSRQREYERQQYALNIARYRQTQQH</sequence>